<evidence type="ECO:0000313" key="1">
    <source>
        <dbReference type="EMBL" id="TMP34298.1"/>
    </source>
</evidence>
<comment type="caution">
    <text evidence="1">The sequence shown here is derived from an EMBL/GenBank/DDBJ whole genome shotgun (WGS) entry which is preliminary data.</text>
</comment>
<reference evidence="1 2" key="1">
    <citation type="submission" date="2018-01" db="EMBL/GenBank/DDBJ databases">
        <authorList>
            <person name="Paulsen S."/>
            <person name="Gram L.K."/>
        </authorList>
    </citation>
    <scope>NUCLEOTIDE SEQUENCE [LARGE SCALE GENOMIC DNA]</scope>
    <source>
        <strain evidence="1 2">S2599</strain>
    </source>
</reference>
<accession>A0A5S3WWA1</accession>
<evidence type="ECO:0000313" key="2">
    <source>
        <dbReference type="Proteomes" id="UP000306719"/>
    </source>
</evidence>
<reference evidence="2" key="2">
    <citation type="submission" date="2019-06" db="EMBL/GenBank/DDBJ databases">
        <title>Co-occurence of chitin degradation, pigmentation and bioactivity in marine Pseudoalteromonas.</title>
        <authorList>
            <person name="Sonnenschein E.C."/>
            <person name="Bech P.K."/>
        </authorList>
    </citation>
    <scope>NUCLEOTIDE SEQUENCE [LARGE SCALE GENOMIC DNA]</scope>
    <source>
        <strain evidence="2">S2599</strain>
    </source>
</reference>
<dbReference type="Proteomes" id="UP000306719">
    <property type="component" value="Unassembled WGS sequence"/>
</dbReference>
<dbReference type="RefSeq" id="WP_138546181.1">
    <property type="nucleotide sequence ID" value="NZ_PNCJ01000030.1"/>
</dbReference>
<dbReference type="EMBL" id="PNCJ01000030">
    <property type="protein sequence ID" value="TMP34298.1"/>
    <property type="molecule type" value="Genomic_DNA"/>
</dbReference>
<dbReference type="AlphaFoldDB" id="A0A5S3WWA1"/>
<sequence length="65" mass="7642">MTNTPKQTYSALKSWFKWIPYRVPDDDGVVEQVNLEPLQENHTVRIANTPTQTCSFLQHKWICVH</sequence>
<organism evidence="1 2">
    <name type="scientific">Pseudoalteromonas rubra</name>
    <dbReference type="NCBI Taxonomy" id="43658"/>
    <lineage>
        <taxon>Bacteria</taxon>
        <taxon>Pseudomonadati</taxon>
        <taxon>Pseudomonadota</taxon>
        <taxon>Gammaproteobacteria</taxon>
        <taxon>Alteromonadales</taxon>
        <taxon>Pseudoalteromonadaceae</taxon>
        <taxon>Pseudoalteromonas</taxon>
    </lineage>
</organism>
<name>A0A5S3WWA1_9GAMM</name>
<gene>
    <name evidence="1" type="ORF">CWB98_18615</name>
</gene>
<protein>
    <submittedName>
        <fullName evidence="1">Uncharacterized protein</fullName>
    </submittedName>
</protein>
<proteinExistence type="predicted"/>
<dbReference type="OrthoDB" id="9988277at2"/>